<gene>
    <name evidence="2" type="ordered locus">MC5_06830</name>
</gene>
<dbReference type="KEGG" id="rau:MC5_06830"/>
<evidence type="ECO:0000256" key="1">
    <source>
        <dbReference type="SAM" id="Phobius"/>
    </source>
</evidence>
<dbReference type="GO" id="GO:0008233">
    <property type="term" value="F:peptidase activity"/>
    <property type="evidence" value="ECO:0007669"/>
    <property type="project" value="UniProtKB-KW"/>
</dbReference>
<keyword evidence="2" id="KW-0346">Stress response</keyword>
<dbReference type="eggNOG" id="COG0265">
    <property type="taxonomic scope" value="Bacteria"/>
</dbReference>
<reference evidence="3" key="1">
    <citation type="submission" date="2012-02" db="EMBL/GenBank/DDBJ databases">
        <title>Complete genome sequence of Rickettsia australis strain Cutlack.</title>
        <authorList>
            <person name="Johnson S.L."/>
            <person name="Munk A.C."/>
            <person name="Han S."/>
            <person name="Bruce D.C."/>
            <person name="Dasch G.A."/>
        </authorList>
    </citation>
    <scope>NUCLEOTIDE SEQUENCE [LARGE SCALE GENOMIC DNA]</scope>
    <source>
        <strain evidence="3">Cutlack</strain>
    </source>
</reference>
<dbReference type="AlphaFoldDB" id="H8K8L1"/>
<sequence length="59" mass="6440">MILQEVIMKKLPILLKLLCIINLVFLNNIVLASSDASSAIFEKAQKAIVTIDTRIAVSA</sequence>
<keyword evidence="1" id="KW-1133">Transmembrane helix</keyword>
<evidence type="ECO:0000313" key="3">
    <source>
        <dbReference type="Proteomes" id="UP000007589"/>
    </source>
</evidence>
<evidence type="ECO:0000313" key="2">
    <source>
        <dbReference type="EMBL" id="AFC71604.1"/>
    </source>
</evidence>
<protein>
    <submittedName>
        <fullName evidence="2">Heat shock protease</fullName>
    </submittedName>
</protein>
<dbReference type="HOGENOM" id="CLU_2957720_0_0_5"/>
<keyword evidence="2" id="KW-0378">Hydrolase</keyword>
<accession>H8K8L1</accession>
<dbReference type="EMBL" id="CP003338">
    <property type="protein sequence ID" value="AFC71604.1"/>
    <property type="molecule type" value="Genomic_DNA"/>
</dbReference>
<keyword evidence="2" id="KW-0645">Protease</keyword>
<keyword evidence="3" id="KW-1185">Reference proteome</keyword>
<proteinExistence type="predicted"/>
<dbReference type="STRING" id="1105110.MC5_06830"/>
<keyword evidence="1" id="KW-0472">Membrane</keyword>
<dbReference type="Proteomes" id="UP000007589">
    <property type="component" value="Chromosome"/>
</dbReference>
<dbReference type="GO" id="GO:0006508">
    <property type="term" value="P:proteolysis"/>
    <property type="evidence" value="ECO:0007669"/>
    <property type="project" value="UniProtKB-KW"/>
</dbReference>
<feature type="transmembrane region" description="Helical" evidence="1">
    <location>
        <begin position="12"/>
        <end position="31"/>
    </location>
</feature>
<organism evidence="2 3">
    <name type="scientific">Rickettsia australis (strain Cutlack)</name>
    <dbReference type="NCBI Taxonomy" id="1105110"/>
    <lineage>
        <taxon>Bacteria</taxon>
        <taxon>Pseudomonadati</taxon>
        <taxon>Pseudomonadota</taxon>
        <taxon>Alphaproteobacteria</taxon>
        <taxon>Rickettsiales</taxon>
        <taxon>Rickettsiaceae</taxon>
        <taxon>Rickettsieae</taxon>
        <taxon>Rickettsia</taxon>
        <taxon>spotted fever group</taxon>
    </lineage>
</organism>
<keyword evidence="1" id="KW-0812">Transmembrane</keyword>
<name>H8K8L1_RICAC</name>